<dbReference type="Proteomes" id="UP000199207">
    <property type="component" value="Unassembled WGS sequence"/>
</dbReference>
<evidence type="ECO:0000313" key="1">
    <source>
        <dbReference type="EMBL" id="SFC36868.1"/>
    </source>
</evidence>
<sequence length="231" mass="24501">MPSAVSAPRETFGVAADRLALRVLGALRGPGDAVFVAEYVADTPDPLSCLAALRIVGSDSFAPHLLAGAPLRPQDTAAVSQALTAFRAGDGAPSDPYVAWRDWATARLLSLHNPRHPALPPPAQRPGSGEDWRGLSDALARLAPLALPVLDSPVHELARRSGRALARGLTRAMLRRDHPTAARLVRWLCLLPGPLPLDPLAALDHLDLHGVAGPRTALDLAIARLLREPVR</sequence>
<name>A0A1I1IRE9_9ACTN</name>
<protein>
    <submittedName>
        <fullName evidence="1">Uncharacterized protein</fullName>
    </submittedName>
</protein>
<reference evidence="1 2" key="1">
    <citation type="submission" date="2016-10" db="EMBL/GenBank/DDBJ databases">
        <authorList>
            <person name="de Groot N.N."/>
        </authorList>
    </citation>
    <scope>NUCLEOTIDE SEQUENCE [LARGE SCALE GENOMIC DNA]</scope>
    <source>
        <strain evidence="1 2">CGMCC 4.5739</strain>
    </source>
</reference>
<accession>A0A1I1IRE9</accession>
<proteinExistence type="predicted"/>
<dbReference type="EMBL" id="FOLM01000003">
    <property type="protein sequence ID" value="SFC36868.1"/>
    <property type="molecule type" value="Genomic_DNA"/>
</dbReference>
<gene>
    <name evidence="1" type="ORF">SAMN05421773_10398</name>
</gene>
<dbReference type="AlphaFoldDB" id="A0A1I1IRE9"/>
<keyword evidence="2" id="KW-1185">Reference proteome</keyword>
<organism evidence="1 2">
    <name type="scientific">Streptomyces aidingensis</name>
    <dbReference type="NCBI Taxonomy" id="910347"/>
    <lineage>
        <taxon>Bacteria</taxon>
        <taxon>Bacillati</taxon>
        <taxon>Actinomycetota</taxon>
        <taxon>Actinomycetes</taxon>
        <taxon>Kitasatosporales</taxon>
        <taxon>Streptomycetaceae</taxon>
        <taxon>Streptomyces</taxon>
    </lineage>
</organism>
<evidence type="ECO:0000313" key="2">
    <source>
        <dbReference type="Proteomes" id="UP000199207"/>
    </source>
</evidence>
<dbReference type="STRING" id="910347.SAMN05421773_10398"/>